<dbReference type="GeneID" id="25733533"/>
<dbReference type="RefSeq" id="XP_013891150.1">
    <property type="nucleotide sequence ID" value="XM_014035696.1"/>
</dbReference>
<dbReference type="InterPro" id="IPR036404">
    <property type="entry name" value="Jacalin-like_lectin_dom_sf"/>
</dbReference>
<dbReference type="OrthoDB" id="560334at2759"/>
<dbReference type="AlphaFoldDB" id="A0A0D2M9U5"/>
<keyword evidence="2" id="KW-1185">Reference proteome</keyword>
<dbReference type="Gene3D" id="2.100.10.30">
    <property type="entry name" value="Jacalin-like lectin domain"/>
    <property type="match status" value="1"/>
</dbReference>
<dbReference type="KEGG" id="mng:MNEG_15833"/>
<dbReference type="SUPFAM" id="SSF51101">
    <property type="entry name" value="Mannose-binding lectins"/>
    <property type="match status" value="1"/>
</dbReference>
<protein>
    <recommendedName>
        <fullName evidence="3">Jacalin-type lectin domain-containing protein</fullName>
    </recommendedName>
</protein>
<organism evidence="1 2">
    <name type="scientific">Monoraphidium neglectum</name>
    <dbReference type="NCBI Taxonomy" id="145388"/>
    <lineage>
        <taxon>Eukaryota</taxon>
        <taxon>Viridiplantae</taxon>
        <taxon>Chlorophyta</taxon>
        <taxon>core chlorophytes</taxon>
        <taxon>Chlorophyceae</taxon>
        <taxon>CS clade</taxon>
        <taxon>Sphaeropleales</taxon>
        <taxon>Selenastraceae</taxon>
        <taxon>Monoraphidium</taxon>
    </lineage>
</organism>
<evidence type="ECO:0008006" key="3">
    <source>
        <dbReference type="Google" id="ProtNLM"/>
    </source>
</evidence>
<evidence type="ECO:0000313" key="2">
    <source>
        <dbReference type="Proteomes" id="UP000054498"/>
    </source>
</evidence>
<dbReference type="EMBL" id="KK105928">
    <property type="protein sequence ID" value="KIY92130.1"/>
    <property type="molecule type" value="Genomic_DNA"/>
</dbReference>
<gene>
    <name evidence="1" type="ORF">MNEG_15833</name>
</gene>
<accession>A0A0D2M9U5</accession>
<evidence type="ECO:0000313" key="1">
    <source>
        <dbReference type="EMBL" id="KIY92130.1"/>
    </source>
</evidence>
<name>A0A0D2M9U5_9CHLO</name>
<proteinExistence type="predicted"/>
<dbReference type="Proteomes" id="UP000054498">
    <property type="component" value="Unassembled WGS sequence"/>
</dbReference>
<sequence length="167" mass="17027">MPTYGYTADGAQLLGRETGRGQTLAIYPASGEFLTKIEAAGTGCVEYLKISTNGVRSVQVGKPVAKAVSFTAPGGLELFALKGFYGAGCAGPAVQFIWGTEKCEEKKVVAAVPLPAAPSPVPTPVPVPVPTPVPVPVPTPVPVLVPSPVALPVPTPSPVPVPVRTVH</sequence>
<reference evidence="1 2" key="1">
    <citation type="journal article" date="2013" name="BMC Genomics">
        <title>Reconstruction of the lipid metabolism for the microalga Monoraphidium neglectum from its genome sequence reveals characteristics suitable for biofuel production.</title>
        <authorList>
            <person name="Bogen C."/>
            <person name="Al-Dilaimi A."/>
            <person name="Albersmeier A."/>
            <person name="Wichmann J."/>
            <person name="Grundmann M."/>
            <person name="Rupp O."/>
            <person name="Lauersen K.J."/>
            <person name="Blifernez-Klassen O."/>
            <person name="Kalinowski J."/>
            <person name="Goesmann A."/>
            <person name="Mussgnug J.H."/>
            <person name="Kruse O."/>
        </authorList>
    </citation>
    <scope>NUCLEOTIDE SEQUENCE [LARGE SCALE GENOMIC DNA]</scope>
    <source>
        <strain evidence="1 2">SAG 48.87</strain>
    </source>
</reference>